<dbReference type="InterPro" id="IPR004000">
    <property type="entry name" value="Actin"/>
</dbReference>
<dbReference type="Gene3D" id="2.30.36.70">
    <property type="entry name" value="Actin, Chain A, domain 2"/>
    <property type="match status" value="1"/>
</dbReference>
<dbReference type="EMBL" id="OZ019900">
    <property type="protein sequence ID" value="CAK9233174.1"/>
    <property type="molecule type" value="Genomic_DNA"/>
</dbReference>
<name>A0ABP0UXU6_9BRYO</name>
<dbReference type="SUPFAM" id="SSF53067">
    <property type="entry name" value="Actin-like ATPase domain"/>
    <property type="match status" value="2"/>
</dbReference>
<accession>A0ABP0UXU6</accession>
<proteinExistence type="inferred from homology"/>
<evidence type="ECO:0008006" key="5">
    <source>
        <dbReference type="Google" id="ProtNLM"/>
    </source>
</evidence>
<keyword evidence="4" id="KW-1185">Reference proteome</keyword>
<organism evidence="3 4">
    <name type="scientific">Sphagnum troendelagicum</name>
    <dbReference type="NCBI Taxonomy" id="128251"/>
    <lineage>
        <taxon>Eukaryota</taxon>
        <taxon>Viridiplantae</taxon>
        <taxon>Streptophyta</taxon>
        <taxon>Embryophyta</taxon>
        <taxon>Bryophyta</taxon>
        <taxon>Sphagnophytina</taxon>
        <taxon>Sphagnopsida</taxon>
        <taxon>Sphagnales</taxon>
        <taxon>Sphagnaceae</taxon>
        <taxon>Sphagnum</taxon>
    </lineage>
</organism>
<dbReference type="SMART" id="SM00268">
    <property type="entry name" value="ACTIN"/>
    <property type="match status" value="1"/>
</dbReference>
<evidence type="ECO:0000313" key="3">
    <source>
        <dbReference type="EMBL" id="CAK9233174.1"/>
    </source>
</evidence>
<dbReference type="PANTHER" id="PTHR11937">
    <property type="entry name" value="ACTIN"/>
    <property type="match status" value="1"/>
</dbReference>
<dbReference type="CDD" id="cd10210">
    <property type="entry name" value="ASKHA_NBD_Arp6"/>
    <property type="match status" value="1"/>
</dbReference>
<sequence length="433" mass="48206">MVRTAGIGGTSSVVVLDNGGGFCKAGMAGQLEPTAVVPNCLARPRSSKKWLVGDQLQECDEIQAIALRRPVDRGYLISPETEREIWERIFKIHLKINPSDCGLMLVDPLFHLPSTQRATDELVFEDFGFQSLCVGNAPVFTHAYQAHKKPTSLLARSKCSLVVDSGFSFTHAGPVFQNRVVSGAVKRINLGGKALTNYLKELVSYRAWNVMDETYIMEDVKEKLCFCSLDIVRDLTIARKKGKENSLQCKYVLPDGIKYMRGFVKDTSSAALKADDSEDDDVEIMGGSNPRPRRTMPEKQEEQELTLTNERFLVPEMLFHPVDLGMNEAGLAECIVRAVNACDSYLHPLLYSSVVLTGGNTLLPGFKERLELELRPLVPDEFELHVDLVDSPIVAAWKGASLMAASPDFQGWCVTKAEYEEDGTLRCRQRFLH</sequence>
<gene>
    <name evidence="3" type="ORF">CSSPTR1EN2_LOCUS21354</name>
</gene>
<feature type="region of interest" description="Disordered" evidence="2">
    <location>
        <begin position="275"/>
        <end position="300"/>
    </location>
</feature>
<dbReference type="Gene3D" id="3.30.420.40">
    <property type="match status" value="2"/>
</dbReference>
<evidence type="ECO:0000313" key="4">
    <source>
        <dbReference type="Proteomes" id="UP001497512"/>
    </source>
</evidence>
<reference evidence="3" key="1">
    <citation type="submission" date="2024-02" db="EMBL/GenBank/DDBJ databases">
        <authorList>
            <consortium name="ELIXIR-Norway"/>
            <consortium name="Elixir Norway"/>
        </authorList>
    </citation>
    <scope>NUCLEOTIDE SEQUENCE</scope>
</reference>
<dbReference type="Proteomes" id="UP001497512">
    <property type="component" value="Chromosome 8"/>
</dbReference>
<comment type="similarity">
    <text evidence="1">Belongs to the actin family.</text>
</comment>
<dbReference type="Gene3D" id="3.90.640.10">
    <property type="entry name" value="Actin, Chain A, domain 4"/>
    <property type="match status" value="1"/>
</dbReference>
<protein>
    <recommendedName>
        <fullName evidence="5">Actin-related protein 6</fullName>
    </recommendedName>
</protein>
<dbReference type="InterPro" id="IPR043129">
    <property type="entry name" value="ATPase_NBD"/>
</dbReference>
<dbReference type="Pfam" id="PF00022">
    <property type="entry name" value="Actin"/>
    <property type="match status" value="1"/>
</dbReference>
<evidence type="ECO:0000256" key="2">
    <source>
        <dbReference type="SAM" id="MobiDB-lite"/>
    </source>
</evidence>
<evidence type="ECO:0000256" key="1">
    <source>
        <dbReference type="RuleBase" id="RU000487"/>
    </source>
</evidence>